<keyword evidence="2" id="KW-1185">Reference proteome</keyword>
<dbReference type="EMBL" id="ABYK01000045">
    <property type="protein sequence ID" value="EDZ92781.1"/>
    <property type="molecule type" value="Genomic_DNA"/>
</dbReference>
<dbReference type="Proteomes" id="UP000004061">
    <property type="component" value="Unassembled WGS sequence"/>
</dbReference>
<accession>B5W6P0</accession>
<sequence>MGQLFRFTFWVVLWLTKGKEAILTFLSYKQSALVHV</sequence>
<evidence type="ECO:0000313" key="1">
    <source>
        <dbReference type="EMBL" id="EDZ92781.1"/>
    </source>
</evidence>
<organism evidence="1 2">
    <name type="scientific">Limnospira maxima CS-328</name>
    <dbReference type="NCBI Taxonomy" id="513049"/>
    <lineage>
        <taxon>Bacteria</taxon>
        <taxon>Bacillati</taxon>
        <taxon>Cyanobacteriota</taxon>
        <taxon>Cyanophyceae</taxon>
        <taxon>Oscillatoriophycideae</taxon>
        <taxon>Oscillatoriales</taxon>
        <taxon>Sirenicapillariaceae</taxon>
        <taxon>Limnospira</taxon>
    </lineage>
</organism>
<name>B5W6P0_LIMMA</name>
<proteinExistence type="predicted"/>
<protein>
    <submittedName>
        <fullName evidence="1">Uncharacterized protein</fullName>
    </submittedName>
</protein>
<comment type="caution">
    <text evidence="1">The sequence shown here is derived from an EMBL/GenBank/DDBJ whole genome shotgun (WGS) entry which is preliminary data.</text>
</comment>
<dbReference type="AlphaFoldDB" id="B5W6P0"/>
<reference evidence="1 2" key="1">
    <citation type="journal article" date="2011" name="Appl. Environ. Microbiol.">
        <title>Contribution of a Sodium Ion Gradient to Energy Conservation during Fermentation in the Cyanobacterium Arthrospira (Spirulina) maxima CS-328.</title>
        <authorList>
            <person name="Carrieri D."/>
            <person name="Ananyev G."/>
            <person name="Lenz O."/>
            <person name="Bryant D.A."/>
            <person name="Dismukes G.C."/>
        </authorList>
    </citation>
    <scope>NUCLEOTIDE SEQUENCE [LARGE SCALE GENOMIC DNA]</scope>
    <source>
        <strain evidence="1 2">CS-328</strain>
    </source>
</reference>
<evidence type="ECO:0000313" key="2">
    <source>
        <dbReference type="Proteomes" id="UP000004061"/>
    </source>
</evidence>
<gene>
    <name evidence="1" type="ORF">AmaxDRAFT_4439</name>
</gene>